<name>A0A238KYI0_9RHOB</name>
<dbReference type="PANTHER" id="PTHR32071:SF117">
    <property type="entry name" value="PTS-DEPENDENT DIHYDROXYACETONE KINASE OPERON REGULATORY PROTEIN-RELATED"/>
    <property type="match status" value="1"/>
</dbReference>
<keyword evidence="1" id="KW-0547">Nucleotide-binding</keyword>
<dbReference type="InterPro" id="IPR058031">
    <property type="entry name" value="AAA_lid_NorR"/>
</dbReference>
<keyword evidence="5" id="KW-0238">DNA-binding</keyword>
<dbReference type="EMBL" id="FXYF01000012">
    <property type="protein sequence ID" value="SMX47904.1"/>
    <property type="molecule type" value="Genomic_DNA"/>
</dbReference>
<dbReference type="GO" id="GO:0006355">
    <property type="term" value="P:regulation of DNA-templated transcription"/>
    <property type="evidence" value="ECO:0007669"/>
    <property type="project" value="InterPro"/>
</dbReference>
<dbReference type="InterPro" id="IPR002078">
    <property type="entry name" value="Sigma_54_int"/>
</dbReference>
<dbReference type="PRINTS" id="PR01590">
    <property type="entry name" value="HTHFIS"/>
</dbReference>
<dbReference type="Pfam" id="PF02954">
    <property type="entry name" value="HTH_8"/>
    <property type="match status" value="1"/>
</dbReference>
<dbReference type="Pfam" id="PF25601">
    <property type="entry name" value="AAA_lid_14"/>
    <property type="match status" value="1"/>
</dbReference>
<dbReference type="SUPFAM" id="SSF46689">
    <property type="entry name" value="Homeodomain-like"/>
    <property type="match status" value="1"/>
</dbReference>
<dbReference type="GO" id="GO:0016829">
    <property type="term" value="F:lyase activity"/>
    <property type="evidence" value="ECO:0007669"/>
    <property type="project" value="UniProtKB-KW"/>
</dbReference>
<keyword evidence="2" id="KW-0067">ATP-binding</keyword>
<dbReference type="InterPro" id="IPR009057">
    <property type="entry name" value="Homeodomain-like_sf"/>
</dbReference>
<dbReference type="PROSITE" id="PS50045">
    <property type="entry name" value="SIGMA54_INTERACT_4"/>
    <property type="match status" value="1"/>
</dbReference>
<gene>
    <name evidence="8" type="primary">fhlA</name>
    <name evidence="8" type="ORF">MAA8898_03794</name>
</gene>
<keyword evidence="4" id="KW-0805">Transcription regulation</keyword>
<evidence type="ECO:0000256" key="4">
    <source>
        <dbReference type="ARBA" id="ARBA00023015"/>
    </source>
</evidence>
<dbReference type="GO" id="GO:0043565">
    <property type="term" value="F:sequence-specific DNA binding"/>
    <property type="evidence" value="ECO:0007669"/>
    <property type="project" value="InterPro"/>
</dbReference>
<dbReference type="GO" id="GO:0005524">
    <property type="term" value="F:ATP binding"/>
    <property type="evidence" value="ECO:0007669"/>
    <property type="project" value="UniProtKB-KW"/>
</dbReference>
<evidence type="ECO:0000256" key="5">
    <source>
        <dbReference type="ARBA" id="ARBA00023125"/>
    </source>
</evidence>
<organism evidence="8 9">
    <name type="scientific">Maliponia aquimaris</name>
    <dbReference type="NCBI Taxonomy" id="1673631"/>
    <lineage>
        <taxon>Bacteria</taxon>
        <taxon>Pseudomonadati</taxon>
        <taxon>Pseudomonadota</taxon>
        <taxon>Alphaproteobacteria</taxon>
        <taxon>Rhodobacterales</taxon>
        <taxon>Paracoccaceae</taxon>
        <taxon>Maliponia</taxon>
    </lineage>
</organism>
<dbReference type="InterPro" id="IPR002197">
    <property type="entry name" value="HTH_Fis"/>
</dbReference>
<dbReference type="GO" id="GO:0000160">
    <property type="term" value="P:phosphorelay signal transduction system"/>
    <property type="evidence" value="ECO:0007669"/>
    <property type="project" value="UniProtKB-KW"/>
</dbReference>
<dbReference type="Gene3D" id="1.10.8.60">
    <property type="match status" value="1"/>
</dbReference>
<accession>A0A238KYI0</accession>
<evidence type="ECO:0000256" key="1">
    <source>
        <dbReference type="ARBA" id="ARBA00022741"/>
    </source>
</evidence>
<reference evidence="8 9" key="1">
    <citation type="submission" date="2017-05" db="EMBL/GenBank/DDBJ databases">
        <authorList>
            <person name="Song R."/>
            <person name="Chenine A.L."/>
            <person name="Ruprecht R.M."/>
        </authorList>
    </citation>
    <scope>NUCLEOTIDE SEQUENCE [LARGE SCALE GENOMIC DNA]</scope>
    <source>
        <strain evidence="8 9">CECT 8898</strain>
    </source>
</reference>
<dbReference type="Proteomes" id="UP000207598">
    <property type="component" value="Unassembled WGS sequence"/>
</dbReference>
<evidence type="ECO:0000313" key="9">
    <source>
        <dbReference type="Proteomes" id="UP000207598"/>
    </source>
</evidence>
<dbReference type="AlphaFoldDB" id="A0A238KYI0"/>
<evidence type="ECO:0000259" key="7">
    <source>
        <dbReference type="PROSITE" id="PS50045"/>
    </source>
</evidence>
<evidence type="ECO:0000256" key="6">
    <source>
        <dbReference type="ARBA" id="ARBA00023163"/>
    </source>
</evidence>
<dbReference type="Gene3D" id="1.10.10.60">
    <property type="entry name" value="Homeodomain-like"/>
    <property type="match status" value="1"/>
</dbReference>
<proteinExistence type="predicted"/>
<feature type="domain" description="Sigma-54 factor interaction" evidence="7">
    <location>
        <begin position="1"/>
        <end position="22"/>
    </location>
</feature>
<keyword evidence="9" id="KW-1185">Reference proteome</keyword>
<protein>
    <submittedName>
        <fullName evidence="8">Formate hydrogenlyase transcriptional activator</fullName>
    </submittedName>
</protein>
<evidence type="ECO:0000256" key="3">
    <source>
        <dbReference type="ARBA" id="ARBA00023012"/>
    </source>
</evidence>
<keyword evidence="6" id="KW-0804">Transcription</keyword>
<sequence>MTDYAWPGKVRELRNVIERAAIVSGVRKFILELGGRIGKTREGAQPIRSEAEMQPMFRDTLVACLREAGGKVSGPGGAAALLGIKPTTLYSRLRRYGIDASDLHPWFARHERTPCSGPAIGLRTRTHPVRSARHQGKAAPRRT</sequence>
<keyword evidence="8" id="KW-0456">Lyase</keyword>
<keyword evidence="3" id="KW-0902">Two-component regulatory system</keyword>
<dbReference type="RefSeq" id="WP_245853482.1">
    <property type="nucleotide sequence ID" value="NZ_FXYF01000012.1"/>
</dbReference>
<dbReference type="PANTHER" id="PTHR32071">
    <property type="entry name" value="TRANSCRIPTIONAL REGULATORY PROTEIN"/>
    <property type="match status" value="1"/>
</dbReference>
<evidence type="ECO:0000256" key="2">
    <source>
        <dbReference type="ARBA" id="ARBA00022840"/>
    </source>
</evidence>
<evidence type="ECO:0000313" key="8">
    <source>
        <dbReference type="EMBL" id="SMX47904.1"/>
    </source>
</evidence>